<feature type="transmembrane region" description="Helical" evidence="5">
    <location>
        <begin position="386"/>
        <end position="404"/>
    </location>
</feature>
<feature type="transmembrane region" description="Helical" evidence="5">
    <location>
        <begin position="230"/>
        <end position="250"/>
    </location>
</feature>
<feature type="transmembrane region" description="Helical" evidence="5">
    <location>
        <begin position="189"/>
        <end position="209"/>
    </location>
</feature>
<dbReference type="InterPro" id="IPR001958">
    <property type="entry name" value="Tet-R_TetA/multi-R_MdtG-like"/>
</dbReference>
<keyword evidence="8" id="KW-1185">Reference proteome</keyword>
<dbReference type="Pfam" id="PF07690">
    <property type="entry name" value="MFS_1"/>
    <property type="match status" value="1"/>
</dbReference>
<reference evidence="7 8" key="1">
    <citation type="submission" date="2020-04" db="EMBL/GenBank/DDBJ databases">
        <authorList>
            <person name="De Canck E."/>
        </authorList>
    </citation>
    <scope>NUCLEOTIDE SEQUENCE [LARGE SCALE GENOMIC DNA]</scope>
    <source>
        <strain evidence="7 8">LMG 26845</strain>
    </source>
</reference>
<feature type="transmembrane region" description="Helical" evidence="5">
    <location>
        <begin position="296"/>
        <end position="314"/>
    </location>
</feature>
<keyword evidence="2 5" id="KW-0812">Transmembrane</keyword>
<feature type="transmembrane region" description="Helical" evidence="5">
    <location>
        <begin position="26"/>
        <end position="46"/>
    </location>
</feature>
<dbReference type="AlphaFoldDB" id="A0A6J5A1J9"/>
<dbReference type="InterPro" id="IPR011701">
    <property type="entry name" value="MFS"/>
</dbReference>
<dbReference type="InterPro" id="IPR020846">
    <property type="entry name" value="MFS_dom"/>
</dbReference>
<evidence type="ECO:0000313" key="8">
    <source>
        <dbReference type="Proteomes" id="UP000507979"/>
    </source>
</evidence>
<feature type="transmembrane region" description="Helical" evidence="5">
    <location>
        <begin position="356"/>
        <end position="380"/>
    </location>
</feature>
<organism evidence="7 8">
    <name type="scientific">Achromobacter insuavis</name>
    <dbReference type="NCBI Taxonomy" id="1287735"/>
    <lineage>
        <taxon>Bacteria</taxon>
        <taxon>Pseudomonadati</taxon>
        <taxon>Pseudomonadota</taxon>
        <taxon>Betaproteobacteria</taxon>
        <taxon>Burkholderiales</taxon>
        <taxon>Alcaligenaceae</taxon>
        <taxon>Achromobacter</taxon>
    </lineage>
</organism>
<keyword evidence="3 5" id="KW-1133">Transmembrane helix</keyword>
<feature type="transmembrane region" description="Helical" evidence="5">
    <location>
        <begin position="119"/>
        <end position="140"/>
    </location>
</feature>
<dbReference type="PANTHER" id="PTHR23546">
    <property type="entry name" value="TRANSPORT PROTEIN"/>
    <property type="match status" value="1"/>
</dbReference>
<dbReference type="Gene3D" id="1.20.1250.20">
    <property type="entry name" value="MFS general substrate transporter like domains"/>
    <property type="match status" value="1"/>
</dbReference>
<evidence type="ECO:0000256" key="1">
    <source>
        <dbReference type="ARBA" id="ARBA00004141"/>
    </source>
</evidence>
<gene>
    <name evidence="7" type="primary">tetA</name>
    <name evidence="7" type="ORF">LMG26845_02743</name>
</gene>
<dbReference type="EMBL" id="CADIJR010000023">
    <property type="protein sequence ID" value="CAB3650107.1"/>
    <property type="molecule type" value="Genomic_DNA"/>
</dbReference>
<accession>A0A6J5A1J9</accession>
<dbReference type="SUPFAM" id="SSF103473">
    <property type="entry name" value="MFS general substrate transporter"/>
    <property type="match status" value="1"/>
</dbReference>
<evidence type="ECO:0000256" key="4">
    <source>
        <dbReference type="ARBA" id="ARBA00023136"/>
    </source>
</evidence>
<dbReference type="InterPro" id="IPR036259">
    <property type="entry name" value="MFS_trans_sf"/>
</dbReference>
<feature type="transmembrane region" description="Helical" evidence="5">
    <location>
        <begin position="90"/>
        <end position="113"/>
    </location>
</feature>
<dbReference type="PANTHER" id="PTHR23546:SF1">
    <property type="entry name" value="MEMBRANE PROTEIN"/>
    <property type="match status" value="1"/>
</dbReference>
<sequence length="416" mass="43392">MITIFIRIKPYMPASSDPLRARSETTALFVFNTLCLTAIMAFMPVIGPVVRGLRLAEWHGGLVVTVAGVLWMLMARYWGRRSDRIGRRRVLLRAAAGYIVSYLLLAVGLDLMLREPPPVWLALLALMALRALIGAFYAAMPTVSAARIADVTAPAQRGAMMAKLGAANGLGMVLGPAIGGLLVKDSLTLPLYLAAALPLLGTLWLAAKLPSDAAHEPRATPPLKLSDPRLRLPLVAMLLAMGAVITAQMIVGFYAMDALRQAPGPAARTAAWAMTTVGVMLILVQVGLAKARRMNAARCLAGGALLSGIGFLLVPVLGGAAGLVACYAIMAAGMGLVFPSIQTLAANAVSADEQGIAAGSVIAVQGMAMVVAPLVCTLLYGVRPWMPYVVAAGLLLLVALAATLKPRRPLAAPSAP</sequence>
<feature type="transmembrane region" description="Helical" evidence="5">
    <location>
        <begin position="161"/>
        <end position="183"/>
    </location>
</feature>
<protein>
    <submittedName>
        <fullName evidence="7">Tetracycline resistance protein, class C</fullName>
    </submittedName>
</protein>
<dbReference type="GO" id="GO:0022857">
    <property type="term" value="F:transmembrane transporter activity"/>
    <property type="evidence" value="ECO:0007669"/>
    <property type="project" value="InterPro"/>
</dbReference>
<keyword evidence="4 5" id="KW-0472">Membrane</keyword>
<feature type="domain" description="Major facilitator superfamily (MFS) profile" evidence="6">
    <location>
        <begin position="1"/>
        <end position="409"/>
    </location>
</feature>
<comment type="subcellular location">
    <subcellularLocation>
        <location evidence="1">Membrane</location>
        <topology evidence="1">Multi-pass membrane protein</topology>
    </subcellularLocation>
</comment>
<feature type="transmembrane region" description="Helical" evidence="5">
    <location>
        <begin position="270"/>
        <end position="289"/>
    </location>
</feature>
<dbReference type="PRINTS" id="PR01035">
    <property type="entry name" value="TCRTETA"/>
</dbReference>
<evidence type="ECO:0000256" key="3">
    <source>
        <dbReference type="ARBA" id="ARBA00022989"/>
    </source>
</evidence>
<name>A0A6J5A1J9_9BURK</name>
<feature type="transmembrane region" description="Helical" evidence="5">
    <location>
        <begin position="58"/>
        <end position="78"/>
    </location>
</feature>
<dbReference type="PROSITE" id="PS50850">
    <property type="entry name" value="MFS"/>
    <property type="match status" value="1"/>
</dbReference>
<dbReference type="GO" id="GO:0016020">
    <property type="term" value="C:membrane"/>
    <property type="evidence" value="ECO:0007669"/>
    <property type="project" value="UniProtKB-SubCell"/>
</dbReference>
<evidence type="ECO:0000313" key="7">
    <source>
        <dbReference type="EMBL" id="CAB3650107.1"/>
    </source>
</evidence>
<evidence type="ECO:0000256" key="5">
    <source>
        <dbReference type="SAM" id="Phobius"/>
    </source>
</evidence>
<dbReference type="Proteomes" id="UP000507979">
    <property type="component" value="Unassembled WGS sequence"/>
</dbReference>
<evidence type="ECO:0000256" key="2">
    <source>
        <dbReference type="ARBA" id="ARBA00022692"/>
    </source>
</evidence>
<feature type="transmembrane region" description="Helical" evidence="5">
    <location>
        <begin position="320"/>
        <end position="344"/>
    </location>
</feature>
<proteinExistence type="predicted"/>
<evidence type="ECO:0000259" key="6">
    <source>
        <dbReference type="PROSITE" id="PS50850"/>
    </source>
</evidence>